<evidence type="ECO:0008006" key="5">
    <source>
        <dbReference type="Google" id="ProtNLM"/>
    </source>
</evidence>
<proteinExistence type="predicted"/>
<dbReference type="EMBL" id="FOTL01000003">
    <property type="protein sequence ID" value="SFL22595.1"/>
    <property type="molecule type" value="Genomic_DNA"/>
</dbReference>
<dbReference type="EMBL" id="CP014265">
    <property type="protein sequence ID" value="AMK15707.1"/>
    <property type="molecule type" value="Genomic_DNA"/>
</dbReference>
<dbReference type="Pfam" id="PF09871">
    <property type="entry name" value="DUF2098"/>
    <property type="match status" value="1"/>
</dbReference>
<dbReference type="InterPro" id="IPR017099">
    <property type="entry name" value="UCP037053"/>
</dbReference>
<dbReference type="PIRSF" id="PIRSF037053">
    <property type="entry name" value="UCP037053"/>
    <property type="match status" value="1"/>
</dbReference>
<gene>
    <name evidence="2" type="ORF">SAMN02910297_00261</name>
    <name evidence="1" type="ORF">YLM1_1150</name>
</gene>
<evidence type="ECO:0000313" key="4">
    <source>
        <dbReference type="Proteomes" id="UP000183442"/>
    </source>
</evidence>
<evidence type="ECO:0000313" key="1">
    <source>
        <dbReference type="EMBL" id="AMK15707.1"/>
    </source>
</evidence>
<reference evidence="1 3" key="1">
    <citation type="journal article" date="2016" name="Genome Announc.">
        <title>Draft Genome Sequence of the Rumen Methanogen Methanobrevibacter olleyae YLM1.</title>
        <authorList>
            <person name="Kelly W.J."/>
            <person name="Li D."/>
            <person name="Lambie S.C."/>
            <person name="Cox F."/>
            <person name="Attwood G.T."/>
            <person name="Altermann E."/>
            <person name="Leahy S.C."/>
        </authorList>
    </citation>
    <scope>NUCLEOTIDE SEQUENCE [LARGE SCALE GENOMIC DNA]</scope>
    <source>
        <strain evidence="1 3">YLM1</strain>
    </source>
</reference>
<dbReference type="Proteomes" id="UP000066376">
    <property type="component" value="Chromosome"/>
</dbReference>
<dbReference type="InterPro" id="IPR019209">
    <property type="entry name" value="DUF2098"/>
</dbReference>
<organism evidence="1 3">
    <name type="scientific">Methanobrevibacter olleyae</name>
    <dbReference type="NCBI Taxonomy" id="294671"/>
    <lineage>
        <taxon>Archaea</taxon>
        <taxon>Methanobacteriati</taxon>
        <taxon>Methanobacteriota</taxon>
        <taxon>Methanomada group</taxon>
        <taxon>Methanobacteria</taxon>
        <taxon>Methanobacteriales</taxon>
        <taxon>Methanobacteriaceae</taxon>
        <taxon>Methanobrevibacter</taxon>
    </lineage>
</organism>
<dbReference type="KEGG" id="mol:YLM1_1150"/>
<dbReference type="RefSeq" id="WP_067147164.1">
    <property type="nucleotide sequence ID" value="NZ_CP014265.1"/>
</dbReference>
<dbReference type="PATRIC" id="fig|294671.3.peg.1200"/>
<sequence length="100" mass="11220">MSFCDIRGENIDVGAFIRYTGTGTISKVVDLKEEDNMQWVKLDEPALWYATDSLEVVDEKDIINVESVDKDTLKQVKDLKEDFDELSQSINDIQGCEGGG</sequence>
<dbReference type="GeneID" id="28489453"/>
<keyword evidence="3" id="KW-1185">Reference proteome</keyword>
<name>A0A126R0V1_METOL</name>
<dbReference type="OrthoDB" id="52973at2157"/>
<dbReference type="AlphaFoldDB" id="A0A126R0V1"/>
<reference evidence="2" key="4">
    <citation type="submission" date="2016-10" db="EMBL/GenBank/DDBJ databases">
        <authorList>
            <person name="de Groot N.N."/>
        </authorList>
    </citation>
    <scope>NUCLEOTIDE SEQUENCE [LARGE SCALE GENOMIC DNA]</scope>
    <source>
        <strain evidence="2">DSM 16632</strain>
    </source>
</reference>
<accession>A0A126R0V1</accession>
<reference evidence="4" key="3">
    <citation type="submission" date="2016-10" db="EMBL/GenBank/DDBJ databases">
        <authorList>
            <person name="Varghese N."/>
        </authorList>
    </citation>
    <scope>NUCLEOTIDE SEQUENCE [LARGE SCALE GENOMIC DNA]</scope>
    <source>
        <strain evidence="4">DSM 16632</strain>
    </source>
</reference>
<reference evidence="3" key="2">
    <citation type="submission" date="2016-02" db="EMBL/GenBank/DDBJ databases">
        <title>The draft genome sequence of the rumen methanogen Methanobrevibacter olleyae YLM1.</title>
        <authorList>
            <consortium name="New Zealand Agricultural Greenhouse Gas Research Centre/Pastoral Greenhouse Gas Research Consortium"/>
            <person name="Kelly W.J."/>
            <person name="Li D."/>
            <person name="Lambie S.C."/>
            <person name="Attwood G.T."/>
            <person name="Altermann E."/>
            <person name="Leahy S.C."/>
        </authorList>
    </citation>
    <scope>NUCLEOTIDE SEQUENCE [LARGE SCALE GENOMIC DNA]</scope>
    <source>
        <strain evidence="3">YLM1</strain>
    </source>
</reference>
<dbReference type="Proteomes" id="UP000183442">
    <property type="component" value="Unassembled WGS sequence"/>
</dbReference>
<protein>
    <recommendedName>
        <fullName evidence="5">DUF2098 domain-containing protein</fullName>
    </recommendedName>
</protein>
<dbReference type="STRING" id="294671.YLM1_1150"/>
<evidence type="ECO:0000313" key="3">
    <source>
        <dbReference type="Proteomes" id="UP000066376"/>
    </source>
</evidence>
<evidence type="ECO:0000313" key="2">
    <source>
        <dbReference type="EMBL" id="SFL22595.1"/>
    </source>
</evidence>